<evidence type="ECO:0000259" key="5">
    <source>
        <dbReference type="Pfam" id="PF03015"/>
    </source>
</evidence>
<keyword evidence="2 4" id="KW-0444">Lipid biosynthesis</keyword>
<feature type="domain" description="Thioester reductase (TE)" evidence="6">
    <location>
        <begin position="24"/>
        <end position="72"/>
    </location>
</feature>
<dbReference type="Gene3D" id="3.40.50.720">
    <property type="entry name" value="NAD(P)-binding Rossmann-like Domain"/>
    <property type="match status" value="1"/>
</dbReference>
<comment type="similarity">
    <text evidence="1 4">Belongs to the fatty acyl-CoA reductase family.</text>
</comment>
<dbReference type="GO" id="GO:0080019">
    <property type="term" value="F:alcohol-forming very long-chain fatty acyl-CoA reductase activity"/>
    <property type="evidence" value="ECO:0007669"/>
    <property type="project" value="InterPro"/>
</dbReference>
<dbReference type="PANTHER" id="PTHR11011:SF39">
    <property type="entry name" value="FATTY ACYL-COA REDUCTASE"/>
    <property type="match status" value="1"/>
</dbReference>
<dbReference type="GO" id="GO:0035336">
    <property type="term" value="P:long-chain fatty-acyl-CoA metabolic process"/>
    <property type="evidence" value="ECO:0007669"/>
    <property type="project" value="TreeGrafter"/>
</dbReference>
<evidence type="ECO:0000256" key="3">
    <source>
        <dbReference type="ARBA" id="ARBA00023098"/>
    </source>
</evidence>
<dbReference type="Pfam" id="PF03015">
    <property type="entry name" value="Sterile"/>
    <property type="match status" value="1"/>
</dbReference>
<dbReference type="EMBL" id="KD242052">
    <property type="protein sequence ID" value="EMS49520.1"/>
    <property type="molecule type" value="Genomic_DNA"/>
</dbReference>
<gene>
    <name evidence="7" type="ORF">TRIUR3_15037</name>
</gene>
<dbReference type="PANTHER" id="PTHR11011">
    <property type="entry name" value="MALE STERILITY PROTEIN 2-RELATED"/>
    <property type="match status" value="1"/>
</dbReference>
<dbReference type="InterPro" id="IPR036291">
    <property type="entry name" value="NAD(P)-bd_dom_sf"/>
</dbReference>
<dbReference type="SUPFAM" id="SSF51735">
    <property type="entry name" value="NAD(P)-binding Rossmann-fold domains"/>
    <property type="match status" value="1"/>
</dbReference>
<keyword evidence="4" id="KW-0560">Oxidoreductase</keyword>
<keyword evidence="4" id="KW-0521">NADP</keyword>
<dbReference type="InterPro" id="IPR033640">
    <property type="entry name" value="FAR_C"/>
</dbReference>
<dbReference type="Pfam" id="PF07993">
    <property type="entry name" value="NAD_binding_4"/>
    <property type="match status" value="2"/>
</dbReference>
<evidence type="ECO:0000256" key="4">
    <source>
        <dbReference type="RuleBase" id="RU363097"/>
    </source>
</evidence>
<protein>
    <recommendedName>
        <fullName evidence="4">Fatty acyl-CoA reductase</fullName>
        <ecNumber evidence="4">1.2.1.84</ecNumber>
    </recommendedName>
</protein>
<evidence type="ECO:0000256" key="2">
    <source>
        <dbReference type="ARBA" id="ARBA00022516"/>
    </source>
</evidence>
<dbReference type="AlphaFoldDB" id="M7ZAU5"/>
<evidence type="ECO:0000256" key="1">
    <source>
        <dbReference type="ARBA" id="ARBA00005928"/>
    </source>
</evidence>
<organism evidence="7">
    <name type="scientific">Triticum urartu</name>
    <name type="common">Red wild einkorn</name>
    <name type="synonym">Crithodium urartu</name>
    <dbReference type="NCBI Taxonomy" id="4572"/>
    <lineage>
        <taxon>Eukaryota</taxon>
        <taxon>Viridiplantae</taxon>
        <taxon>Streptophyta</taxon>
        <taxon>Embryophyta</taxon>
        <taxon>Tracheophyta</taxon>
        <taxon>Spermatophyta</taxon>
        <taxon>Magnoliopsida</taxon>
        <taxon>Liliopsida</taxon>
        <taxon>Poales</taxon>
        <taxon>Poaceae</taxon>
        <taxon>BOP clade</taxon>
        <taxon>Pooideae</taxon>
        <taxon>Triticodae</taxon>
        <taxon>Triticeae</taxon>
        <taxon>Triticinae</taxon>
        <taxon>Triticum</taxon>
    </lineage>
</organism>
<dbReference type="STRING" id="4572.M7ZAU5"/>
<sequence length="544" mass="61360">MVMVDGSLDAEKIAGYFKGKSILITGATGFLGKILVEKILRVQPDVRRIYLLVRAMDAHSAKQRVEAECFGKVPLNRTGIVQNAPDSATYSGTLWNAVKCHCFEAFFISARVTDTELFCLLKEKHGKGGFELFVEEKVVPLAGDVVFENMGLDAPRLEELANEVDIIVNGAATTNFYERYDIALDVNVMGVKYLCQFAKKCANLKMLLHVSTAFAAGDREGLIMERPFKKGETLREGTYLDIDAELRLAGDKERERQGGGGGGDKTKRERKGMKELGLERSRHFGWSNTYVFTKAMGEMLLGQLHGAIPVVILRPSIITSILRDPLPGWMQGTRTIDTIIIGYAKQNLSCFLADLELTMDVIPGDMVANAMMVAMVAHSEEQGAEVMYHATSSLRNPAPYGVLYESGRRHFYENPRLSKDGRVIPTKEMHFFKTIASFHLYMLIKYKLPLEILHVVNLLLCGLFSQLYDDLNRKYKFVMHLVDVYGPFALFKGCFDDINLERLRLTMTKTSPEDDMFNFDPKTVDWNDYFYKIHIPGVLKYVLK</sequence>
<dbReference type="GO" id="GO:0010345">
    <property type="term" value="P:suberin biosynthetic process"/>
    <property type="evidence" value="ECO:0007669"/>
    <property type="project" value="TreeGrafter"/>
</dbReference>
<evidence type="ECO:0000313" key="7">
    <source>
        <dbReference type="EMBL" id="EMS49520.1"/>
    </source>
</evidence>
<dbReference type="GO" id="GO:0102965">
    <property type="term" value="F:alcohol-forming long-chain fatty acyl-CoA reductase activity"/>
    <property type="evidence" value="ECO:0007669"/>
    <property type="project" value="UniProtKB-EC"/>
</dbReference>
<dbReference type="InterPro" id="IPR026055">
    <property type="entry name" value="FAR"/>
</dbReference>
<accession>M7ZAU5</accession>
<comment type="catalytic activity">
    <reaction evidence="4">
        <text>a long-chain fatty acyl-CoA + 2 NADPH + 2 H(+) = a long-chain primary fatty alcohol + 2 NADP(+) + CoA</text>
        <dbReference type="Rhea" id="RHEA:52716"/>
        <dbReference type="ChEBI" id="CHEBI:15378"/>
        <dbReference type="ChEBI" id="CHEBI:57287"/>
        <dbReference type="ChEBI" id="CHEBI:57783"/>
        <dbReference type="ChEBI" id="CHEBI:58349"/>
        <dbReference type="ChEBI" id="CHEBI:77396"/>
        <dbReference type="ChEBI" id="CHEBI:83139"/>
        <dbReference type="EC" id="1.2.1.84"/>
    </reaction>
</comment>
<dbReference type="InterPro" id="IPR013120">
    <property type="entry name" value="FAR_NAD-bd"/>
</dbReference>
<evidence type="ECO:0000259" key="6">
    <source>
        <dbReference type="Pfam" id="PF07993"/>
    </source>
</evidence>
<dbReference type="OMA" id="WRFFIAR"/>
<feature type="domain" description="Thioester reductase (TE)" evidence="6">
    <location>
        <begin position="127"/>
        <end position="371"/>
    </location>
</feature>
<dbReference type="eggNOG" id="KOG1221">
    <property type="taxonomic scope" value="Eukaryota"/>
</dbReference>
<proteinExistence type="inferred from homology"/>
<feature type="domain" description="Fatty acyl-CoA reductase C-terminal" evidence="5">
    <location>
        <begin position="446"/>
        <end position="544"/>
    </location>
</feature>
<dbReference type="CDD" id="cd09071">
    <property type="entry name" value="FAR_C"/>
    <property type="match status" value="1"/>
</dbReference>
<keyword evidence="3 4" id="KW-0443">Lipid metabolism</keyword>
<name>M7ZAU5_TRIUA</name>
<reference evidence="7" key="1">
    <citation type="journal article" date="2013" name="Nature">
        <title>Draft genome of the wheat A-genome progenitor Triticum urartu.</title>
        <authorList>
            <person name="Ling H.Q."/>
            <person name="Zhao S."/>
            <person name="Liu D."/>
            <person name="Wang J."/>
            <person name="Sun H."/>
            <person name="Zhang C."/>
            <person name="Fan H."/>
            <person name="Li D."/>
            <person name="Dong L."/>
            <person name="Tao Y."/>
            <person name="Gao C."/>
            <person name="Wu H."/>
            <person name="Li Y."/>
            <person name="Cui Y."/>
            <person name="Guo X."/>
            <person name="Zheng S."/>
            <person name="Wang B."/>
            <person name="Yu K."/>
            <person name="Liang Q."/>
            <person name="Yang W."/>
            <person name="Lou X."/>
            <person name="Chen J."/>
            <person name="Feng M."/>
            <person name="Jian J."/>
            <person name="Zhang X."/>
            <person name="Luo G."/>
            <person name="Jiang Y."/>
            <person name="Liu J."/>
            <person name="Wang Z."/>
            <person name="Sha Y."/>
            <person name="Zhang B."/>
            <person name="Wu H."/>
            <person name="Tang D."/>
            <person name="Shen Q."/>
            <person name="Xue P."/>
            <person name="Zou S."/>
            <person name="Wang X."/>
            <person name="Liu X."/>
            <person name="Wang F."/>
            <person name="Yang Y."/>
            <person name="An X."/>
            <person name="Dong Z."/>
            <person name="Zhang K."/>
            <person name="Zhang X."/>
            <person name="Luo M.C."/>
            <person name="Dvorak J."/>
            <person name="Tong Y."/>
            <person name="Wang J."/>
            <person name="Yang H."/>
            <person name="Li Z."/>
            <person name="Wang D."/>
            <person name="Zhang A."/>
            <person name="Wang J."/>
        </authorList>
    </citation>
    <scope>NUCLEOTIDE SEQUENCE</scope>
</reference>
<dbReference type="CDD" id="cd05236">
    <property type="entry name" value="FAR-N_SDR_e"/>
    <property type="match status" value="1"/>
</dbReference>
<comment type="function">
    <text evidence="4">Catalyzes the reduction of fatty acyl-CoA to fatty alcohols.</text>
</comment>
<dbReference type="EC" id="1.2.1.84" evidence="4"/>